<dbReference type="EC" id="4.1.1.65" evidence="11"/>
<comment type="subunit">
    <text evidence="11">Heterodimer of a large membrane-associated beta subunit and a small pyruvoyl-containing alpha subunit.</text>
</comment>
<dbReference type="EMBL" id="CP058595">
    <property type="protein sequence ID" value="QLG44284.1"/>
    <property type="molecule type" value="Genomic_DNA"/>
</dbReference>
<keyword evidence="9 11" id="KW-1208">Phospholipid metabolism</keyword>
<dbReference type="GO" id="GO:0006646">
    <property type="term" value="P:phosphatidylethanolamine biosynthetic process"/>
    <property type="evidence" value="ECO:0007669"/>
    <property type="project" value="UniProtKB-UniRule"/>
</dbReference>
<dbReference type="KEGG" id="cagg:HYG79_02635"/>
<keyword evidence="2 11" id="KW-0444">Lipid biosynthesis</keyword>
<dbReference type="RefSeq" id="WP_179240619.1">
    <property type="nucleotide sequence ID" value="NZ_CP058595.1"/>
</dbReference>
<evidence type="ECO:0000256" key="5">
    <source>
        <dbReference type="ARBA" id="ARBA00023136"/>
    </source>
</evidence>
<feature type="transmembrane region" description="Helical" evidence="12">
    <location>
        <begin position="33"/>
        <end position="52"/>
    </location>
</feature>
<keyword evidence="3 11" id="KW-0210">Decarboxylase</keyword>
<keyword evidence="12" id="KW-1133">Transmembrane helix</keyword>
<sequence>MFHKEGQKIILLTFFIVSIIILVSQYYLDIVWLRYLLQIGAIVVMILILQFFRNPKRLAIKNFDEILSPVDGKVVVIEEVEEKEYFKEKRRQVSIFMSPINVHVTRYPASGSVKFSKYHPGKYLVAWHPKSSEENERTTVVINTPKFGDILYRQIAGAMARRIVNYAEEGENVQQGDDAGFIKFGSRVDLFLPLDCPVTVKLNQKVIGAKTCIATSPVKKDE</sequence>
<evidence type="ECO:0000313" key="14">
    <source>
        <dbReference type="Proteomes" id="UP000509302"/>
    </source>
</evidence>
<comment type="similarity">
    <text evidence="11">Belongs to the phosphatidylserine decarboxylase family. PSD-A subfamily.</text>
</comment>
<evidence type="ECO:0000256" key="11">
    <source>
        <dbReference type="HAMAP-Rule" id="MF_00664"/>
    </source>
</evidence>
<dbReference type="PANTHER" id="PTHR35809">
    <property type="entry name" value="ARCHAETIDYLSERINE DECARBOXYLASE PROENZYME-RELATED"/>
    <property type="match status" value="1"/>
</dbReference>
<feature type="transmembrane region" description="Helical" evidence="12">
    <location>
        <begin position="9"/>
        <end position="27"/>
    </location>
</feature>
<feature type="chain" id="PRO_5029070518" description="Phosphatidylserine decarboxylase beta chain" evidence="11">
    <location>
        <begin position="1"/>
        <end position="185"/>
    </location>
</feature>
<evidence type="ECO:0000256" key="7">
    <source>
        <dbReference type="ARBA" id="ARBA00023209"/>
    </source>
</evidence>
<keyword evidence="7 11" id="KW-0594">Phospholipid biosynthesis</keyword>
<dbReference type="UniPathway" id="UPA00558">
    <property type="reaction ID" value="UER00616"/>
</dbReference>
<dbReference type="GO" id="GO:0005886">
    <property type="term" value="C:plasma membrane"/>
    <property type="evidence" value="ECO:0007669"/>
    <property type="project" value="UniProtKB-SubCell"/>
</dbReference>
<evidence type="ECO:0000256" key="4">
    <source>
        <dbReference type="ARBA" id="ARBA00023098"/>
    </source>
</evidence>
<keyword evidence="10 11" id="KW-0670">Pyruvate</keyword>
<keyword evidence="1 11" id="KW-1003">Cell membrane</keyword>
<dbReference type="Pfam" id="PF02666">
    <property type="entry name" value="PS_Dcarbxylase"/>
    <property type="match status" value="1"/>
</dbReference>
<keyword evidence="8 11" id="KW-0456">Lyase</keyword>
<evidence type="ECO:0000256" key="6">
    <source>
        <dbReference type="ARBA" id="ARBA00023145"/>
    </source>
</evidence>
<dbReference type="InterPro" id="IPR003817">
    <property type="entry name" value="PS_Dcarbxylase"/>
</dbReference>
<evidence type="ECO:0000256" key="10">
    <source>
        <dbReference type="ARBA" id="ARBA00023317"/>
    </source>
</evidence>
<feature type="site" description="Cleavage (non-hydrolytic); by autocatalysis" evidence="11">
    <location>
        <begin position="185"/>
        <end position="186"/>
    </location>
</feature>
<dbReference type="InterPro" id="IPR033175">
    <property type="entry name" value="PSD-A"/>
</dbReference>
<keyword evidence="12" id="KW-0812">Transmembrane</keyword>
<evidence type="ECO:0000256" key="8">
    <source>
        <dbReference type="ARBA" id="ARBA00023239"/>
    </source>
</evidence>
<accession>A0A7H9ALP1</accession>
<keyword evidence="6 11" id="KW-0865">Zymogen</keyword>
<dbReference type="HAMAP" id="MF_00664">
    <property type="entry name" value="PS_decarb_PSD_A"/>
    <property type="match status" value="1"/>
</dbReference>
<organism evidence="13 14">
    <name type="scientific">Costertonia aggregata</name>
    <dbReference type="NCBI Taxonomy" id="343403"/>
    <lineage>
        <taxon>Bacteria</taxon>
        <taxon>Pseudomonadati</taxon>
        <taxon>Bacteroidota</taxon>
        <taxon>Flavobacteriia</taxon>
        <taxon>Flavobacteriales</taxon>
        <taxon>Flavobacteriaceae</taxon>
        <taxon>Costertonia</taxon>
    </lineage>
</organism>
<dbReference type="PANTHER" id="PTHR35809:SF1">
    <property type="entry name" value="ARCHAETIDYLSERINE DECARBOXYLASE PROENZYME-RELATED"/>
    <property type="match status" value="1"/>
</dbReference>
<proteinExistence type="inferred from homology"/>
<dbReference type="AlphaFoldDB" id="A0A7H9ALP1"/>
<keyword evidence="5 11" id="KW-0472">Membrane</keyword>
<feature type="modified residue" description="Pyruvic acid (Ser); by autocatalysis" evidence="11">
    <location>
        <position position="186"/>
    </location>
</feature>
<comment type="PTM">
    <text evidence="11">Is synthesized initially as an inactive proenzyme. Formation of the active enzyme involves a self-maturation process in which the active site pyruvoyl group is generated from an internal serine residue via an autocatalytic post-translational modification. Two non-identical subunits are generated from the proenzyme in this reaction, and the pyruvate is formed at the N-terminus of the alpha chain, which is derived from the carboxyl end of the proenzyme. The post-translation cleavage follows an unusual pathway, termed non-hydrolytic serinolysis, in which the side chain hydroxyl group of the serine supplies its oxygen atom to form the C-terminus of the beta chain, while the remainder of the serine residue undergoes an oxidative deamination to produce ammonia and the pyruvoyl prosthetic group on the alpha chain.</text>
</comment>
<evidence type="ECO:0000313" key="13">
    <source>
        <dbReference type="EMBL" id="QLG44284.1"/>
    </source>
</evidence>
<comment type="subcellular location">
    <subcellularLocation>
        <location evidence="11">Cell membrane</location>
        <topology evidence="11">Peripheral membrane protein</topology>
    </subcellularLocation>
</comment>
<comment type="pathway">
    <text evidence="11">Phospholipid metabolism; phosphatidylethanolamine biosynthesis; phosphatidylethanolamine from CDP-diacylglycerol: step 2/2.</text>
</comment>
<comment type="function">
    <text evidence="11">Catalyzes the formation of phosphatidylethanolamine (PtdEtn) from phosphatidylserine (PtdSer).</text>
</comment>
<keyword evidence="4 11" id="KW-0443">Lipid metabolism</keyword>
<gene>
    <name evidence="11" type="primary">psd</name>
    <name evidence="13" type="ORF">HYG79_02635</name>
</gene>
<feature type="active site" description="Schiff-base intermediate with substrate; via pyruvic acid" evidence="11">
    <location>
        <position position="186"/>
    </location>
</feature>
<evidence type="ECO:0000256" key="1">
    <source>
        <dbReference type="ARBA" id="ARBA00022475"/>
    </source>
</evidence>
<comment type="cofactor">
    <cofactor evidence="11">
        <name>pyruvate</name>
        <dbReference type="ChEBI" id="CHEBI:15361"/>
    </cofactor>
    <text evidence="11">Binds 1 pyruvoyl group covalently per subunit.</text>
</comment>
<evidence type="ECO:0000256" key="2">
    <source>
        <dbReference type="ARBA" id="ARBA00022516"/>
    </source>
</evidence>
<name>A0A7H9ALP1_9FLAO</name>
<evidence type="ECO:0000256" key="3">
    <source>
        <dbReference type="ARBA" id="ARBA00022793"/>
    </source>
</evidence>
<reference evidence="13 14" key="1">
    <citation type="journal article" date="2006" name="Int. J. Syst. Evol. Microbiol.">
        <title>Costertonia aggregata gen. nov., sp. nov., a mesophilic marine bacterium of the family Flavobacteriaceae, isolated from a mature biofilm.</title>
        <authorList>
            <person name="Kwon K.K."/>
            <person name="Lee Y.K."/>
            <person name="Lee H.K."/>
        </authorList>
    </citation>
    <scope>NUCLEOTIDE SEQUENCE [LARGE SCALE GENOMIC DNA]</scope>
    <source>
        <strain evidence="13 14">KCCM 42265</strain>
    </source>
</reference>
<dbReference type="NCBIfam" id="NF003678">
    <property type="entry name" value="PRK05305.1-2"/>
    <property type="match status" value="1"/>
</dbReference>
<evidence type="ECO:0000256" key="12">
    <source>
        <dbReference type="SAM" id="Phobius"/>
    </source>
</evidence>
<protein>
    <recommendedName>
        <fullName evidence="11">Phosphatidylserine decarboxylase proenzyme</fullName>
        <ecNumber evidence="11">4.1.1.65</ecNumber>
    </recommendedName>
    <component>
        <recommendedName>
            <fullName evidence="11">Phosphatidylserine decarboxylase alpha chain</fullName>
        </recommendedName>
    </component>
    <component>
        <recommendedName>
            <fullName evidence="11">Phosphatidylserine decarboxylase beta chain</fullName>
        </recommendedName>
    </component>
</protein>
<dbReference type="GO" id="GO:0004609">
    <property type="term" value="F:phosphatidylserine decarboxylase activity"/>
    <property type="evidence" value="ECO:0007669"/>
    <property type="project" value="UniProtKB-UniRule"/>
</dbReference>
<evidence type="ECO:0000256" key="9">
    <source>
        <dbReference type="ARBA" id="ARBA00023264"/>
    </source>
</evidence>
<feature type="chain" id="PRO_5029070517" description="Phosphatidylserine decarboxylase alpha chain" evidence="11">
    <location>
        <begin position="186"/>
        <end position="222"/>
    </location>
</feature>
<keyword evidence="14" id="KW-1185">Reference proteome</keyword>
<comment type="catalytic activity">
    <reaction evidence="11">
        <text>a 1,2-diacyl-sn-glycero-3-phospho-L-serine + H(+) = a 1,2-diacyl-sn-glycero-3-phosphoethanolamine + CO2</text>
        <dbReference type="Rhea" id="RHEA:20828"/>
        <dbReference type="ChEBI" id="CHEBI:15378"/>
        <dbReference type="ChEBI" id="CHEBI:16526"/>
        <dbReference type="ChEBI" id="CHEBI:57262"/>
        <dbReference type="ChEBI" id="CHEBI:64612"/>
        <dbReference type="EC" id="4.1.1.65"/>
    </reaction>
</comment>
<dbReference type="Proteomes" id="UP000509302">
    <property type="component" value="Chromosome"/>
</dbReference>